<feature type="compositionally biased region" description="Basic and acidic residues" evidence="1">
    <location>
        <begin position="569"/>
        <end position="578"/>
    </location>
</feature>
<feature type="region of interest" description="Disordered" evidence="1">
    <location>
        <begin position="1307"/>
        <end position="1327"/>
    </location>
</feature>
<feature type="compositionally biased region" description="Basic and acidic residues" evidence="1">
    <location>
        <begin position="1155"/>
        <end position="1192"/>
    </location>
</feature>
<feature type="compositionally biased region" description="Polar residues" evidence="1">
    <location>
        <begin position="155"/>
        <end position="164"/>
    </location>
</feature>
<feature type="region of interest" description="Disordered" evidence="1">
    <location>
        <begin position="146"/>
        <end position="176"/>
    </location>
</feature>
<evidence type="ECO:0000256" key="1">
    <source>
        <dbReference type="SAM" id="MobiDB-lite"/>
    </source>
</evidence>
<feature type="compositionally biased region" description="Basic and acidic residues" evidence="1">
    <location>
        <begin position="167"/>
        <end position="176"/>
    </location>
</feature>
<feature type="compositionally biased region" description="Basic and acidic residues" evidence="1">
    <location>
        <begin position="1376"/>
        <end position="1399"/>
    </location>
</feature>
<feature type="region of interest" description="Disordered" evidence="1">
    <location>
        <begin position="289"/>
        <end position="356"/>
    </location>
</feature>
<keyword evidence="3" id="KW-1185">Reference proteome</keyword>
<proteinExistence type="predicted"/>
<dbReference type="EMBL" id="JBBHLL010000080">
    <property type="protein sequence ID" value="KAK7819471.1"/>
    <property type="molecule type" value="Genomic_DNA"/>
</dbReference>
<organism evidence="2 3">
    <name type="scientific">Myodes glareolus</name>
    <name type="common">Bank vole</name>
    <name type="synonym">Clethrionomys glareolus</name>
    <dbReference type="NCBI Taxonomy" id="447135"/>
    <lineage>
        <taxon>Eukaryota</taxon>
        <taxon>Metazoa</taxon>
        <taxon>Chordata</taxon>
        <taxon>Craniata</taxon>
        <taxon>Vertebrata</taxon>
        <taxon>Euteleostomi</taxon>
        <taxon>Mammalia</taxon>
        <taxon>Eutheria</taxon>
        <taxon>Euarchontoglires</taxon>
        <taxon>Glires</taxon>
        <taxon>Rodentia</taxon>
        <taxon>Myomorpha</taxon>
        <taxon>Muroidea</taxon>
        <taxon>Cricetidae</taxon>
        <taxon>Arvicolinae</taxon>
        <taxon>Myodes</taxon>
    </lineage>
</organism>
<evidence type="ECO:0000313" key="2">
    <source>
        <dbReference type="EMBL" id="KAK7819471.1"/>
    </source>
</evidence>
<feature type="compositionally biased region" description="Basic and acidic residues" evidence="1">
    <location>
        <begin position="289"/>
        <end position="331"/>
    </location>
</feature>
<sequence length="1463" mass="165896">MSHMQQKFRTLFWPTTLCPAPLFGLGAPTDSTIVPSEWQTLLLQSDIFQILGGFSDMHTLDGLGRFTGVLKVNPKVWWASLSSQDVGRMNQEDHHEFTSRIVRMLYKLLPMAITGCVAQLHLESMLVSVINITTGGLRNHNLHLAMDGDRDRDPQWNTGLNSLGPNEKQKEREPSLRFKRELTVHSLLLLQRNCRMWGTIGAKSKQPQEKKAAEPKAKYETDIAAYRAKGKADMTKRERSRLKRSRERRIRKEMTKMRRFIYMMDYIDRFAYVEPALHLWDEHLIFDKGAKGPNEKQKEREREQRWQDQRKPSSDDGWRYRRRPTLEHRTEPPMGSSRNGDSESSSKAPFKQDKGDLGEGSQVWLVTLLKRRWKDRKHQRAWKTPIDRKLKITMLSLHQSKWTKCKNREPTESGTELIRQDFYVALEPILEVTLLDQAGLKFTEIHLPLHPKCNNCSLCLPIVTIDDTTIPSCKERMMILTEIHKQRMKDIEALSPTCDVLFKTFPQGLRIYVEYDAERLPEQKISDSMYNNLDSVALQLTMEPSLASDHRSSYVSLLRTGVQNLHLAMDEDRDRDPHWSTGLSSQGPNDEQKEGEHEQGSQDHEGPKSSQSFLPCGKFKFLPPPSRSRKIDDYHNCYHKTFNQQLKEADTEIYSEALGRSTREQPKRKRSHNMSKGVKTMVVIPTERADLNWSEESTRSQYSLFGPALMEVALLGFIQWNSLAQACSSSSHWPWPGPVERNIPCPSGLVFQRLLADKRKALPQHRGFVLQQLLAEGVEGSPWALEQTTFCDIPSLSDLISESSATALASKYYPILETFRYVRSRKVSIQTNSLGPNEKQKEEEKEQGKLAQGTLESEKGTQGREEALAHSTFSVMNLHLVMDVDRDRDPHWITGLSSQGPNEELKEGEHEQGSQDREGRVHSLRRWDRSNGRSPRTVGMGLMEHVIKPDSLNVADGREDSRSGPRSTGESIQTPHLVSCFLLSPHADNYQHFTPIKRAVLIREKQELGSEPSSEKGKSYNELIEVKGAVGTYDGSNTMLPYAILRLHVLPHAGKDLMMLCRQDCMDSFTEEEVAVSETSVAAVKSISEELCRCSLLLAGEESRKSKTTLPESSHLYQSPPGGRVSLCFGIPQVGLIGLRWSDSAIAAAADSGNGDEKKEDEGVVEDEEKKKNEGFGKYEVQEGEHPNRLDPKNPVYAEETSPSVIVYGHTTLNAPDLVMIPERVAALSEGWCIEKEQLEVTDSGSISTRTKLAMGEPGEAKSRPARSSSLQMAPNFKRLIQKMVPHPFRLSEFSSHGSIHELYRRQVQEGERPNRLDPQNPAYAEETGPSVIVNGISERPQASHSQRIRPNSENLARSRPRSVPVRLALKYAWQDQREPSSDDGWRYRRRPTLEHRTEPPQGPNEEQKEEENEKGNKDCEGCNHPLIQGDGSNESLPRPVGLGLNEDTIQPDSLNVAGPESF</sequence>
<feature type="compositionally biased region" description="Polar residues" evidence="1">
    <location>
        <begin position="1341"/>
        <end position="1356"/>
    </location>
</feature>
<feature type="region of interest" description="Disordered" evidence="1">
    <location>
        <begin position="1339"/>
        <end position="1362"/>
    </location>
</feature>
<feature type="compositionally biased region" description="Basic and acidic residues" evidence="1">
    <location>
        <begin position="1307"/>
        <end position="1316"/>
    </location>
</feature>
<feature type="region of interest" description="Disordered" evidence="1">
    <location>
        <begin position="891"/>
        <end position="937"/>
    </location>
</feature>
<dbReference type="Proteomes" id="UP001488838">
    <property type="component" value="Unassembled WGS sequence"/>
</dbReference>
<reference evidence="2 3" key="1">
    <citation type="journal article" date="2023" name="bioRxiv">
        <title>Conserved and derived expression patterns and positive selection on dental genes reveal complex evolutionary context of ever-growing rodent molars.</title>
        <authorList>
            <person name="Calamari Z.T."/>
            <person name="Song A."/>
            <person name="Cohen E."/>
            <person name="Akter M."/>
            <person name="Roy R.D."/>
            <person name="Hallikas O."/>
            <person name="Christensen M.M."/>
            <person name="Li P."/>
            <person name="Marangoni P."/>
            <person name="Jernvall J."/>
            <person name="Klein O.D."/>
        </authorList>
    </citation>
    <scope>NUCLEOTIDE SEQUENCE [LARGE SCALE GENOMIC DNA]</scope>
    <source>
        <strain evidence="2">V071</strain>
    </source>
</reference>
<gene>
    <name evidence="2" type="ORF">U0070_016005</name>
</gene>
<feature type="region of interest" description="Disordered" evidence="1">
    <location>
        <begin position="949"/>
        <end position="972"/>
    </location>
</feature>
<evidence type="ECO:0000313" key="3">
    <source>
        <dbReference type="Proteomes" id="UP001488838"/>
    </source>
</evidence>
<feature type="compositionally biased region" description="Basic residues" evidence="1">
    <location>
        <begin position="238"/>
        <end position="248"/>
    </location>
</feature>
<feature type="compositionally biased region" description="Basic and acidic residues" evidence="1">
    <location>
        <begin position="856"/>
        <end position="865"/>
    </location>
</feature>
<feature type="region of interest" description="Disordered" evidence="1">
    <location>
        <begin position="832"/>
        <end position="865"/>
    </location>
</feature>
<feature type="compositionally biased region" description="Basic and acidic residues" evidence="1">
    <location>
        <begin position="590"/>
        <end position="607"/>
    </location>
</feature>
<feature type="compositionally biased region" description="Low complexity" evidence="1">
    <location>
        <begin position="336"/>
        <end position="346"/>
    </location>
</feature>
<accession>A0AAW0IZG5</accession>
<comment type="caution">
    <text evidence="2">The sequence shown here is derived from an EMBL/GenBank/DDBJ whole genome shotgun (WGS) entry which is preliminary data.</text>
</comment>
<feature type="compositionally biased region" description="Basic and acidic residues" evidence="1">
    <location>
        <begin position="903"/>
        <end position="931"/>
    </location>
</feature>
<feature type="region of interest" description="Disordered" evidence="1">
    <location>
        <begin position="228"/>
        <end position="248"/>
    </location>
</feature>
<feature type="compositionally biased region" description="Basic and acidic residues" evidence="1">
    <location>
        <begin position="838"/>
        <end position="848"/>
    </location>
</feature>
<protein>
    <submittedName>
        <fullName evidence="2">Uncharacterized protein</fullName>
    </submittedName>
</protein>
<feature type="region of interest" description="Disordered" evidence="1">
    <location>
        <begin position="569"/>
        <end position="617"/>
    </location>
</feature>
<name>A0AAW0IZG5_MYOGA</name>
<feature type="compositionally biased region" description="Basic and acidic residues" evidence="1">
    <location>
        <begin position="1412"/>
        <end position="1422"/>
    </location>
</feature>
<feature type="region of interest" description="Disordered" evidence="1">
    <location>
        <begin position="1149"/>
        <end position="1195"/>
    </location>
</feature>
<dbReference type="PRINTS" id="PR00886">
    <property type="entry name" value="HIGHMOBLTY12"/>
</dbReference>
<feature type="region of interest" description="Disordered" evidence="1">
    <location>
        <begin position="1375"/>
        <end position="1463"/>
    </location>
</feature>